<dbReference type="Proteomes" id="UP001596058">
    <property type="component" value="Unassembled WGS sequence"/>
</dbReference>
<organism evidence="2 3">
    <name type="scientific">Nonomuraea insulae</name>
    <dbReference type="NCBI Taxonomy" id="1616787"/>
    <lineage>
        <taxon>Bacteria</taxon>
        <taxon>Bacillati</taxon>
        <taxon>Actinomycetota</taxon>
        <taxon>Actinomycetes</taxon>
        <taxon>Streptosporangiales</taxon>
        <taxon>Streptosporangiaceae</taxon>
        <taxon>Nonomuraea</taxon>
    </lineage>
</organism>
<keyword evidence="3" id="KW-1185">Reference proteome</keyword>
<sequence length="94" mass="10224">MEVLSLLGDSTPRVRAVGGQKQIVITDLTVDREPLYSVYVLRGAKYEKISYEFCDGHGRRRGARPAVVSGPGLRERGPQPGGFRPGVSRPALTT</sequence>
<gene>
    <name evidence="2" type="ORF">ACFPZ3_60965</name>
</gene>
<dbReference type="EMBL" id="JBHSPA010000109">
    <property type="protein sequence ID" value="MFC5834189.1"/>
    <property type="molecule type" value="Genomic_DNA"/>
</dbReference>
<evidence type="ECO:0000313" key="2">
    <source>
        <dbReference type="EMBL" id="MFC5834189.1"/>
    </source>
</evidence>
<evidence type="ECO:0000313" key="3">
    <source>
        <dbReference type="Proteomes" id="UP001596058"/>
    </source>
</evidence>
<feature type="region of interest" description="Disordered" evidence="1">
    <location>
        <begin position="60"/>
        <end position="94"/>
    </location>
</feature>
<reference evidence="3" key="1">
    <citation type="journal article" date="2019" name="Int. J. Syst. Evol. Microbiol.">
        <title>The Global Catalogue of Microorganisms (GCM) 10K type strain sequencing project: providing services to taxonomists for standard genome sequencing and annotation.</title>
        <authorList>
            <consortium name="The Broad Institute Genomics Platform"/>
            <consortium name="The Broad Institute Genome Sequencing Center for Infectious Disease"/>
            <person name="Wu L."/>
            <person name="Ma J."/>
        </authorList>
    </citation>
    <scope>NUCLEOTIDE SEQUENCE [LARGE SCALE GENOMIC DNA]</scope>
    <source>
        <strain evidence="3">CCUG 53903</strain>
    </source>
</reference>
<name>A0ABW1D806_9ACTN</name>
<proteinExistence type="predicted"/>
<protein>
    <submittedName>
        <fullName evidence="2">Uncharacterized protein</fullName>
    </submittedName>
</protein>
<dbReference type="RefSeq" id="WP_379523607.1">
    <property type="nucleotide sequence ID" value="NZ_JBHSPA010000109.1"/>
</dbReference>
<evidence type="ECO:0000256" key="1">
    <source>
        <dbReference type="SAM" id="MobiDB-lite"/>
    </source>
</evidence>
<comment type="caution">
    <text evidence="2">The sequence shown here is derived from an EMBL/GenBank/DDBJ whole genome shotgun (WGS) entry which is preliminary data.</text>
</comment>
<accession>A0ABW1D806</accession>